<dbReference type="GO" id="GO:0010427">
    <property type="term" value="F:abscisic acid binding"/>
    <property type="evidence" value="ECO:0007669"/>
    <property type="project" value="InterPro"/>
</dbReference>
<dbReference type="EMBL" id="LR743598">
    <property type="protein sequence ID" value="CAA2628918.1"/>
    <property type="molecule type" value="Genomic_DNA"/>
</dbReference>
<dbReference type="GO" id="GO:0038023">
    <property type="term" value="F:signaling receptor activity"/>
    <property type="evidence" value="ECO:0007669"/>
    <property type="project" value="InterPro"/>
</dbReference>
<dbReference type="FunFam" id="3.30.530.20:FF:000007">
    <property type="entry name" value="Major pollen allergen Bet v 1-A"/>
    <property type="match status" value="1"/>
</dbReference>
<dbReference type="InterPro" id="IPR024949">
    <property type="entry name" value="Bet_v_I_allergen"/>
</dbReference>
<evidence type="ECO:0000313" key="3">
    <source>
        <dbReference type="EMBL" id="CAA2628918.1"/>
    </source>
</evidence>
<dbReference type="GO" id="GO:0006952">
    <property type="term" value="P:defense response"/>
    <property type="evidence" value="ECO:0007669"/>
    <property type="project" value="InterPro"/>
</dbReference>
<keyword evidence="5" id="KW-1185">Reference proteome</keyword>
<dbReference type="OrthoDB" id="1500546at2759"/>
<evidence type="ECO:0000313" key="5">
    <source>
        <dbReference type="Proteomes" id="UP000663760"/>
    </source>
</evidence>
<dbReference type="PRINTS" id="PR00634">
    <property type="entry name" value="BETALLERGEN"/>
</dbReference>
<sequence length="159" mass="16935">MTGFTEELSSAIAPSRLFLAGALDSHKLAPILLSEFVSHVAIVEGDGGVGTVRVTEFTDAVPYKTTRERTDVLDRENLEYAYTLLEGGPLGEKIESATYRMKLTASADGGGSVCSVTMGYHPKPGVELTAEEVNADKEAFIGAFQALEAYLLANPNAYA</sequence>
<dbReference type="PANTHER" id="PTHR31213:SF201">
    <property type="entry name" value="OS03G0300400 PROTEIN"/>
    <property type="match status" value="1"/>
</dbReference>
<reference evidence="3" key="1">
    <citation type="submission" date="2019-12" db="EMBL/GenBank/DDBJ databases">
        <authorList>
            <person name="Scholz U."/>
            <person name="Mascher M."/>
            <person name="Fiebig A."/>
        </authorList>
    </citation>
    <scope>NUCLEOTIDE SEQUENCE</scope>
</reference>
<dbReference type="InterPro" id="IPR023393">
    <property type="entry name" value="START-like_dom_sf"/>
</dbReference>
<dbReference type="PANTHER" id="PTHR31213">
    <property type="entry name" value="OS08G0374000 PROTEIN-RELATED"/>
    <property type="match status" value="1"/>
</dbReference>
<organism evidence="3">
    <name type="scientific">Spirodela intermedia</name>
    <name type="common">Intermediate duckweed</name>
    <dbReference type="NCBI Taxonomy" id="51605"/>
    <lineage>
        <taxon>Eukaryota</taxon>
        <taxon>Viridiplantae</taxon>
        <taxon>Streptophyta</taxon>
        <taxon>Embryophyta</taxon>
        <taxon>Tracheophyta</taxon>
        <taxon>Spermatophyta</taxon>
        <taxon>Magnoliopsida</taxon>
        <taxon>Liliopsida</taxon>
        <taxon>Araceae</taxon>
        <taxon>Lemnoideae</taxon>
        <taxon>Spirodela</taxon>
    </lineage>
</organism>
<proteinExistence type="inferred from homology"/>
<feature type="domain" description="Bet v I/Major latex protein" evidence="2">
    <location>
        <begin position="6"/>
        <end position="153"/>
    </location>
</feature>
<dbReference type="GO" id="GO:0005634">
    <property type="term" value="C:nucleus"/>
    <property type="evidence" value="ECO:0007669"/>
    <property type="project" value="TreeGrafter"/>
</dbReference>
<evidence type="ECO:0000313" key="4">
    <source>
        <dbReference type="EMBL" id="CAA7404998.1"/>
    </source>
</evidence>
<name>A0A7I8JEH1_SPIIN</name>
<dbReference type="Gene3D" id="3.30.530.20">
    <property type="match status" value="1"/>
</dbReference>
<dbReference type="SUPFAM" id="SSF55961">
    <property type="entry name" value="Bet v1-like"/>
    <property type="match status" value="1"/>
</dbReference>
<accession>A0A7I8JEH1</accession>
<dbReference type="GO" id="GO:0009738">
    <property type="term" value="P:abscisic acid-activated signaling pathway"/>
    <property type="evidence" value="ECO:0007669"/>
    <property type="project" value="InterPro"/>
</dbReference>
<dbReference type="Proteomes" id="UP000663760">
    <property type="component" value="Chromosome 11"/>
</dbReference>
<dbReference type="GO" id="GO:0005737">
    <property type="term" value="C:cytoplasm"/>
    <property type="evidence" value="ECO:0007669"/>
    <property type="project" value="TreeGrafter"/>
</dbReference>
<evidence type="ECO:0000256" key="1">
    <source>
        <dbReference type="ARBA" id="ARBA00009744"/>
    </source>
</evidence>
<dbReference type="EMBL" id="LR746274">
    <property type="protein sequence ID" value="CAA7404998.1"/>
    <property type="molecule type" value="Genomic_DNA"/>
</dbReference>
<dbReference type="CDD" id="cd07816">
    <property type="entry name" value="Bet_v1-like"/>
    <property type="match status" value="1"/>
</dbReference>
<gene>
    <name evidence="3" type="ORF">SI7747_11014559</name>
    <name evidence="4" type="ORF">SI8410_11015676</name>
</gene>
<dbReference type="Pfam" id="PF00407">
    <property type="entry name" value="Bet_v_1"/>
    <property type="match status" value="1"/>
</dbReference>
<comment type="similarity">
    <text evidence="1">Belongs to the BetVI family.</text>
</comment>
<dbReference type="AlphaFoldDB" id="A0A7I8JEH1"/>
<protein>
    <recommendedName>
        <fullName evidence="2">Bet v I/Major latex protein domain-containing protein</fullName>
    </recommendedName>
</protein>
<dbReference type="GO" id="GO:0004864">
    <property type="term" value="F:protein phosphatase inhibitor activity"/>
    <property type="evidence" value="ECO:0007669"/>
    <property type="project" value="InterPro"/>
</dbReference>
<evidence type="ECO:0000259" key="2">
    <source>
        <dbReference type="Pfam" id="PF00407"/>
    </source>
</evidence>
<dbReference type="InterPro" id="IPR050279">
    <property type="entry name" value="Plant_def-hormone_signal"/>
</dbReference>
<dbReference type="InterPro" id="IPR000916">
    <property type="entry name" value="Bet_v_I/MLP"/>
</dbReference>